<gene>
    <name evidence="1" type="ORF">AAJCM20276_34070</name>
</gene>
<evidence type="ECO:0000313" key="1">
    <source>
        <dbReference type="EMBL" id="BCI68783.1"/>
    </source>
</evidence>
<accession>A0A6S6PN71</accession>
<dbReference type="EMBL" id="AP023326">
    <property type="protein sequence ID" value="BCI68783.1"/>
    <property type="molecule type" value="Genomic_DNA"/>
</dbReference>
<evidence type="ECO:0000313" key="2">
    <source>
        <dbReference type="Proteomes" id="UP000515220"/>
    </source>
</evidence>
<proteinExistence type="predicted"/>
<organism evidence="1 2">
    <name type="scientific">Acetobacter aceti</name>
    <dbReference type="NCBI Taxonomy" id="435"/>
    <lineage>
        <taxon>Bacteria</taxon>
        <taxon>Pseudomonadati</taxon>
        <taxon>Pseudomonadota</taxon>
        <taxon>Alphaproteobacteria</taxon>
        <taxon>Acetobacterales</taxon>
        <taxon>Acetobacteraceae</taxon>
        <taxon>Acetobacter</taxon>
        <taxon>Acetobacter subgen. Acetobacter</taxon>
    </lineage>
</organism>
<sequence>MPGPGCQQTKPLATYDLAQTGFRQGDAIGLMQPPAQIAQSPADNTMHREDWSFFKPRFQGNQHLWCQAGFLSPAMTIHKAIRACRIETHYPVTDTLPVCPGKQGCLAARSAIINRRKCQQAARLPHIPASARKASQLRTVMIVTQGQRAAHPECLLLRILSIL</sequence>
<dbReference type="AlphaFoldDB" id="A0A6S6PN71"/>
<reference evidence="1 2" key="1">
    <citation type="submission" date="2020-07" db="EMBL/GenBank/DDBJ databases">
        <title>Complete Genome Sequence of an acetic acid bacterium, Acetobacter aceti JCM20276.</title>
        <authorList>
            <person name="Hirose Y."/>
            <person name="Mihara H."/>
        </authorList>
    </citation>
    <scope>NUCLEOTIDE SEQUENCE [LARGE SCALE GENOMIC DNA]</scope>
    <source>
        <strain evidence="1 2">JCM20276</strain>
    </source>
</reference>
<protein>
    <submittedName>
        <fullName evidence="1">Uncharacterized protein</fullName>
    </submittedName>
</protein>
<dbReference type="Proteomes" id="UP000515220">
    <property type="component" value="Chromosome"/>
</dbReference>
<name>A0A6S6PN71_ACEAC</name>